<sequence>MSFHSPVTIDRLPVELLAEVFKFGANLNWPYDDSPFLLKSNSSGADFIYDPDFQIAVSHVSRSWRSVALSLPSLWTTLHFSKPAHIARAQTFLERCRPSTPPRVFDDDDNPKFDRYCLDILILTVARPQEDHLVQILKAGGQSLIDEHLVEIFKLLTPLTLLWRTFHLRVRDGKCKAEARKALGLMCGEASRLETLQLYHFEDFAGADELHEATYRNPVICFANHAPQLKHVSLIGVNLPWHLSPYLTDLQSLELALHLDRVRPPYDIWSKILQESPDLRRLRLHYSGPQQADWIGEAKIRLDRLEQLSLIDLDSDYLSRLLPRLEMPNVRRLELDLDSEEQDYTSTLQAWTNNQGLGLGHISSVTSLKVTALECDLVAFWDFLRNLTSLRELELDFDKVCTGEDNSRMDVWKLFAGKEHETIVGDCQASDSAPSTHLLSRLEIFKMFRLPGTQVREIIRHREGLGREENNQNDDVSPTATTRYSPAAPPVIPGTLLVNVRPEIRQRSKYIVKYTEQMKGKDEVLDELVTRGCCWFPEDVDRELDVAVDPGAEVKSTSEATLLRKLGPEVEAAYAKRRADGSPNPAKWRVVVVDTELVADEGNEDDDDDESVANSDDGDDDDNDGDGFEDEEDEDEDEG</sequence>
<dbReference type="Gene3D" id="3.80.10.10">
    <property type="entry name" value="Ribonuclease Inhibitor"/>
    <property type="match status" value="1"/>
</dbReference>
<accession>A0ABR1JZ01</accession>
<protein>
    <recommendedName>
        <fullName evidence="4">F-box domain-containing protein</fullName>
    </recommendedName>
</protein>
<name>A0ABR1JZ01_9AGAR</name>
<evidence type="ECO:0000313" key="2">
    <source>
        <dbReference type="EMBL" id="KAK7469033.1"/>
    </source>
</evidence>
<dbReference type="InterPro" id="IPR032675">
    <property type="entry name" value="LRR_dom_sf"/>
</dbReference>
<dbReference type="Proteomes" id="UP001498398">
    <property type="component" value="Unassembled WGS sequence"/>
</dbReference>
<evidence type="ECO:0008006" key="4">
    <source>
        <dbReference type="Google" id="ProtNLM"/>
    </source>
</evidence>
<comment type="caution">
    <text evidence="2">The sequence shown here is derived from an EMBL/GenBank/DDBJ whole genome shotgun (WGS) entry which is preliminary data.</text>
</comment>
<dbReference type="SUPFAM" id="SSF52047">
    <property type="entry name" value="RNI-like"/>
    <property type="match status" value="1"/>
</dbReference>
<evidence type="ECO:0000313" key="3">
    <source>
        <dbReference type="Proteomes" id="UP001498398"/>
    </source>
</evidence>
<feature type="region of interest" description="Disordered" evidence="1">
    <location>
        <begin position="462"/>
        <end position="488"/>
    </location>
</feature>
<proteinExistence type="predicted"/>
<keyword evidence="3" id="KW-1185">Reference proteome</keyword>
<evidence type="ECO:0000256" key="1">
    <source>
        <dbReference type="SAM" id="MobiDB-lite"/>
    </source>
</evidence>
<reference evidence="2 3" key="1">
    <citation type="submission" date="2024-01" db="EMBL/GenBank/DDBJ databases">
        <title>A draft genome for the cacao thread blight pathogen Marasmiellus scandens.</title>
        <authorList>
            <person name="Baruah I.K."/>
            <person name="Leung J."/>
            <person name="Bukari Y."/>
            <person name="Amoako-Attah I."/>
            <person name="Meinhardt L.W."/>
            <person name="Bailey B.A."/>
            <person name="Cohen S.P."/>
        </authorList>
    </citation>
    <scope>NUCLEOTIDE SEQUENCE [LARGE SCALE GENOMIC DNA]</scope>
    <source>
        <strain evidence="2 3">GH-19</strain>
    </source>
</reference>
<gene>
    <name evidence="2" type="ORF">VKT23_003527</name>
</gene>
<dbReference type="Gene3D" id="1.20.1280.50">
    <property type="match status" value="1"/>
</dbReference>
<dbReference type="EMBL" id="JBANRG010000003">
    <property type="protein sequence ID" value="KAK7469033.1"/>
    <property type="molecule type" value="Genomic_DNA"/>
</dbReference>
<feature type="compositionally biased region" description="Acidic residues" evidence="1">
    <location>
        <begin position="597"/>
        <end position="639"/>
    </location>
</feature>
<organism evidence="2 3">
    <name type="scientific">Marasmiellus scandens</name>
    <dbReference type="NCBI Taxonomy" id="2682957"/>
    <lineage>
        <taxon>Eukaryota</taxon>
        <taxon>Fungi</taxon>
        <taxon>Dikarya</taxon>
        <taxon>Basidiomycota</taxon>
        <taxon>Agaricomycotina</taxon>
        <taxon>Agaricomycetes</taxon>
        <taxon>Agaricomycetidae</taxon>
        <taxon>Agaricales</taxon>
        <taxon>Marasmiineae</taxon>
        <taxon>Omphalotaceae</taxon>
        <taxon>Marasmiellus</taxon>
    </lineage>
</organism>
<feature type="region of interest" description="Disordered" evidence="1">
    <location>
        <begin position="596"/>
        <end position="639"/>
    </location>
</feature>
<feature type="compositionally biased region" description="Polar residues" evidence="1">
    <location>
        <begin position="473"/>
        <end position="484"/>
    </location>
</feature>